<sequence length="315" mass="35962">MSSNSTPVTSQLSESFLSRSPSKACFQSYFSHLKSKENSTLLHQQLRHLLDWNDRALEDLDQNRGQALDKHIIKMLFKISDLLEVPDLTKIHGIEIYDKWALAYDIELKSLEPYLSTSEMELLEKKFKDDLLLQIGTCILLASKSVCCGSSLFSEDLYNLLKRMNPEYELKDVNSSELKVLSALNFNLNCLTPLEIADVILMLLNLGEEDYRYLYGVCIRVIDFVYLMKKQVYAAVKDKMNSQNTTTVTQVKMTVSKLENDYVLRAAAAIQCATFITSPENPWIYLDSLVDLTRKPEKDIRNVSNSIGAFLLIVE</sequence>
<organism evidence="1 2">
    <name type="scientific">Allacma fusca</name>
    <dbReference type="NCBI Taxonomy" id="39272"/>
    <lineage>
        <taxon>Eukaryota</taxon>
        <taxon>Metazoa</taxon>
        <taxon>Ecdysozoa</taxon>
        <taxon>Arthropoda</taxon>
        <taxon>Hexapoda</taxon>
        <taxon>Collembola</taxon>
        <taxon>Symphypleona</taxon>
        <taxon>Sminthuridae</taxon>
        <taxon>Allacma</taxon>
    </lineage>
</organism>
<dbReference type="GO" id="GO:0035861">
    <property type="term" value="C:site of double-strand break"/>
    <property type="evidence" value="ECO:0007669"/>
    <property type="project" value="TreeGrafter"/>
</dbReference>
<dbReference type="PANTHER" id="PTHR21615:SF2">
    <property type="entry name" value="CYCLIN N-TERMINAL DOMAIN-CONTAINING PROTEIN 1"/>
    <property type="match status" value="1"/>
</dbReference>
<dbReference type="AlphaFoldDB" id="A0A8J2PE99"/>
<dbReference type="GO" id="GO:0007131">
    <property type="term" value="P:reciprocal meiotic recombination"/>
    <property type="evidence" value="ECO:0007669"/>
    <property type="project" value="TreeGrafter"/>
</dbReference>
<accession>A0A8J2PE99</accession>
<evidence type="ECO:0000313" key="2">
    <source>
        <dbReference type="Proteomes" id="UP000708208"/>
    </source>
</evidence>
<name>A0A8J2PE99_9HEXA</name>
<protein>
    <submittedName>
        <fullName evidence="1">Uncharacterized protein</fullName>
    </submittedName>
</protein>
<dbReference type="Proteomes" id="UP000708208">
    <property type="component" value="Unassembled WGS sequence"/>
</dbReference>
<proteinExistence type="predicted"/>
<dbReference type="PANTHER" id="PTHR21615">
    <property type="entry name" value="CYCLIN N-TERMINAL DOMAIN-CONTAINING PROTEIN 1"/>
    <property type="match status" value="1"/>
</dbReference>
<reference evidence="1" key="1">
    <citation type="submission" date="2021-06" db="EMBL/GenBank/DDBJ databases">
        <authorList>
            <person name="Hodson N. C."/>
            <person name="Mongue J. A."/>
            <person name="Jaron S. K."/>
        </authorList>
    </citation>
    <scope>NUCLEOTIDE SEQUENCE</scope>
</reference>
<dbReference type="OrthoDB" id="9983043at2759"/>
<gene>
    <name evidence="1" type="ORF">AFUS01_LOCUS30730</name>
</gene>
<keyword evidence="2" id="KW-1185">Reference proteome</keyword>
<evidence type="ECO:0000313" key="1">
    <source>
        <dbReference type="EMBL" id="CAG7820332.1"/>
    </source>
</evidence>
<dbReference type="EMBL" id="CAJVCH010475762">
    <property type="protein sequence ID" value="CAG7820332.1"/>
    <property type="molecule type" value="Genomic_DNA"/>
</dbReference>
<comment type="caution">
    <text evidence="1">The sequence shown here is derived from an EMBL/GenBank/DDBJ whole genome shotgun (WGS) entry which is preliminary data.</text>
</comment>